<organism evidence="1">
    <name type="scientific">hydrothermal vent metagenome</name>
    <dbReference type="NCBI Taxonomy" id="652676"/>
    <lineage>
        <taxon>unclassified sequences</taxon>
        <taxon>metagenomes</taxon>
        <taxon>ecological metagenomes</taxon>
    </lineage>
</organism>
<accession>A0A3B1BFI7</accession>
<name>A0A3B1BFI7_9ZZZZ</name>
<evidence type="ECO:0000313" key="1">
    <source>
        <dbReference type="EMBL" id="VAX04965.1"/>
    </source>
</evidence>
<proteinExistence type="predicted"/>
<dbReference type="AlphaFoldDB" id="A0A3B1BFI7"/>
<dbReference type="EMBL" id="UOFW01000117">
    <property type="protein sequence ID" value="VAX04965.1"/>
    <property type="molecule type" value="Genomic_DNA"/>
</dbReference>
<sequence>MDYLILEDFEITRLQEKVNDHIQKGYRPVGGVATAAQKDGFIEYIQGMIKSND</sequence>
<reference evidence="1" key="1">
    <citation type="submission" date="2018-06" db="EMBL/GenBank/DDBJ databases">
        <authorList>
            <person name="Zhirakovskaya E."/>
        </authorList>
    </citation>
    <scope>NUCLEOTIDE SEQUENCE</scope>
</reference>
<protein>
    <submittedName>
        <fullName evidence="1">Uncharacterized protein</fullName>
    </submittedName>
</protein>
<gene>
    <name evidence="1" type="ORF">MNBD_ALPHA03-1093</name>
</gene>